<dbReference type="VEuPathDB" id="TriTrypDB:TvY486_0502240"/>
<reference evidence="2" key="1">
    <citation type="journal article" date="2012" name="Proc. Natl. Acad. Sci. U.S.A.">
        <title>Antigenic diversity is generated by distinct evolutionary mechanisms in African trypanosome species.</title>
        <authorList>
            <person name="Jackson A.P."/>
            <person name="Berry A."/>
            <person name="Aslett M."/>
            <person name="Allison H.C."/>
            <person name="Burton P."/>
            <person name="Vavrova-Anderson J."/>
            <person name="Brown R."/>
            <person name="Browne H."/>
            <person name="Corton N."/>
            <person name="Hauser H."/>
            <person name="Gamble J."/>
            <person name="Gilderthorp R."/>
            <person name="Marcello L."/>
            <person name="McQuillan J."/>
            <person name="Otto T.D."/>
            <person name="Quail M.A."/>
            <person name="Sanders M.J."/>
            <person name="van Tonder A."/>
            <person name="Ginger M.L."/>
            <person name="Field M.C."/>
            <person name="Barry J.D."/>
            <person name="Hertz-Fowler C."/>
            <person name="Berriman M."/>
        </authorList>
    </citation>
    <scope>NUCLEOTIDE SEQUENCE</scope>
    <source>
        <strain evidence="2">Y486</strain>
    </source>
</reference>
<proteinExistence type="predicted"/>
<evidence type="ECO:0000256" key="1">
    <source>
        <dbReference type="SAM" id="MobiDB-lite"/>
    </source>
</evidence>
<dbReference type="EMBL" id="HE573021">
    <property type="protein sequence ID" value="CCC48018.1"/>
    <property type="molecule type" value="Genomic_DNA"/>
</dbReference>
<protein>
    <submittedName>
        <fullName evidence="2">Uncharacterized protein</fullName>
    </submittedName>
</protein>
<feature type="region of interest" description="Disordered" evidence="1">
    <location>
        <begin position="107"/>
        <end position="128"/>
    </location>
</feature>
<accession>G0TVQ2</accession>
<feature type="non-terminal residue" evidence="2">
    <location>
        <position position="1"/>
    </location>
</feature>
<organism evidence="2">
    <name type="scientific">Trypanosoma vivax (strain Y486)</name>
    <dbReference type="NCBI Taxonomy" id="1055687"/>
    <lineage>
        <taxon>Eukaryota</taxon>
        <taxon>Discoba</taxon>
        <taxon>Euglenozoa</taxon>
        <taxon>Kinetoplastea</taxon>
        <taxon>Metakinetoplastina</taxon>
        <taxon>Trypanosomatida</taxon>
        <taxon>Trypanosomatidae</taxon>
        <taxon>Trypanosoma</taxon>
        <taxon>Duttonella</taxon>
    </lineage>
</organism>
<name>G0TVQ2_TRYVY</name>
<gene>
    <name evidence="2" type="ORF">TVY486_0502240</name>
</gene>
<evidence type="ECO:0000313" key="2">
    <source>
        <dbReference type="EMBL" id="CCC48018.1"/>
    </source>
</evidence>
<dbReference type="AlphaFoldDB" id="G0TVQ2"/>
<sequence>VGDSVAAYCGRFASSWEPRPKQRSRFTKEALMQGRARHSRQREAAALRQHINEVHGHEQRNRARIGRSCEEAAIALVHNASRGSVSSTSASMQMARELLMVKEATRRSLKKGRQERKAIFRSSKKWNG</sequence>